<dbReference type="GO" id="GO:0030983">
    <property type="term" value="F:mismatched DNA binding"/>
    <property type="evidence" value="ECO:0007669"/>
    <property type="project" value="InterPro"/>
</dbReference>
<feature type="domain" description="DNA mismatch repair proteins mutS family" evidence="6">
    <location>
        <begin position="460"/>
        <end position="648"/>
    </location>
</feature>
<dbReference type="GO" id="GO:0006298">
    <property type="term" value="P:mismatch repair"/>
    <property type="evidence" value="ECO:0007669"/>
    <property type="project" value="InterPro"/>
</dbReference>
<feature type="region of interest" description="Disordered" evidence="4">
    <location>
        <begin position="643"/>
        <end position="664"/>
    </location>
</feature>
<dbReference type="SMART" id="SM00534">
    <property type="entry name" value="MUTSac"/>
    <property type="match status" value="1"/>
</dbReference>
<keyword evidence="5" id="KW-0812">Transmembrane</keyword>
<feature type="transmembrane region" description="Helical" evidence="5">
    <location>
        <begin position="244"/>
        <end position="266"/>
    </location>
</feature>
<dbReference type="Gene3D" id="3.40.50.300">
    <property type="entry name" value="P-loop containing nucleotide triphosphate hydrolases"/>
    <property type="match status" value="1"/>
</dbReference>
<feature type="transmembrane region" description="Helical" evidence="5">
    <location>
        <begin position="54"/>
        <end position="72"/>
    </location>
</feature>
<name>A0A4P2QIZ5_SORCE</name>
<sequence length="664" mass="70543">MAYGQRPVEPPPNAVAQPPPDAVAQRVLSAYDERLAVLRAEAGALDRRSRTFSLLRGVSFVAAAVAGGYALFGDVPRWVAYAAGAVTAVFLGLLVAHARLVTRMTEVDQRIGLYVRGKRRVAGDFADFPERGERFAAPDHDYAGDLDVFGQASLFQLLDVAQTGEGEATLAAWLNEPSPAPAVAARQEAVRELAGLGAFREDLAVVGLQAGARGREAGPLIAWAEAPPALLGAEARAGGLPASALLTAAKVLVPLTLALLAAPQIVPGEQLGLLRHAWLLPFAAQLLVLLLLRPAIEPILAAASSREAPFARYRPLLARIEQQAFSSALLNELKAELAGPSGALASREMTALETRVGYSDLRHSGLIHIIADLFLLWDVWCALALERWKLRAGRHVKAWMRTLGHVEALASLATFAHENPDYAYPEVSVGEPRFAATGLGHPLLPRGRRVTNDVSLEGAGAALLVTGSNMSGKSTLLRAIGVNAVLALAGAPVCASSLSLSPVRVRTSMRIKDSLEQGVSHFYAELTRLKRVVDGADRGEPVLFLLDEILHGTNARERQIGARAVVRHLVERGAIGAVSSHDMGLSVLEQETAGRVRNMHFEELVVDDRMTFDYTLKPGVVTSANALRLMKIVGIDLDFSEGGSAPAAAASPPPPASERAAAPE</sequence>
<evidence type="ECO:0000256" key="3">
    <source>
        <dbReference type="ARBA" id="ARBA00023125"/>
    </source>
</evidence>
<evidence type="ECO:0000259" key="6">
    <source>
        <dbReference type="SMART" id="SM00534"/>
    </source>
</evidence>
<dbReference type="GO" id="GO:0005524">
    <property type="term" value="F:ATP binding"/>
    <property type="evidence" value="ECO:0007669"/>
    <property type="project" value="UniProtKB-KW"/>
</dbReference>
<evidence type="ECO:0000256" key="4">
    <source>
        <dbReference type="SAM" id="MobiDB-lite"/>
    </source>
</evidence>
<evidence type="ECO:0000256" key="1">
    <source>
        <dbReference type="ARBA" id="ARBA00022741"/>
    </source>
</evidence>
<dbReference type="AlphaFoldDB" id="A0A4P2QIZ5"/>
<keyword evidence="3" id="KW-0238">DNA-binding</keyword>
<gene>
    <name evidence="7" type="primary">mutS</name>
    <name evidence="7" type="ORF">SOCE836_019820</name>
</gene>
<keyword evidence="1" id="KW-0547">Nucleotide-binding</keyword>
<evidence type="ECO:0000313" key="7">
    <source>
        <dbReference type="EMBL" id="AUX29889.1"/>
    </source>
</evidence>
<evidence type="ECO:0000256" key="2">
    <source>
        <dbReference type="ARBA" id="ARBA00022840"/>
    </source>
</evidence>
<accession>A0A4P2QIZ5</accession>
<dbReference type="Pfam" id="PF00488">
    <property type="entry name" value="MutS_V"/>
    <property type="match status" value="1"/>
</dbReference>
<dbReference type="CDD" id="cd03283">
    <property type="entry name" value="ABC_MutS-like"/>
    <property type="match status" value="1"/>
</dbReference>
<keyword evidence="5" id="KW-0472">Membrane</keyword>
<dbReference type="SUPFAM" id="SSF52540">
    <property type="entry name" value="P-loop containing nucleoside triphosphate hydrolases"/>
    <property type="match status" value="1"/>
</dbReference>
<keyword evidence="2" id="KW-0067">ATP-binding</keyword>
<feature type="transmembrane region" description="Helical" evidence="5">
    <location>
        <begin position="78"/>
        <end position="96"/>
    </location>
</feature>
<organism evidence="7 8">
    <name type="scientific">Sorangium cellulosum</name>
    <name type="common">Polyangium cellulosum</name>
    <dbReference type="NCBI Taxonomy" id="56"/>
    <lineage>
        <taxon>Bacteria</taxon>
        <taxon>Pseudomonadati</taxon>
        <taxon>Myxococcota</taxon>
        <taxon>Polyangia</taxon>
        <taxon>Polyangiales</taxon>
        <taxon>Polyangiaceae</taxon>
        <taxon>Sorangium</taxon>
    </lineage>
</organism>
<keyword evidence="5" id="KW-1133">Transmembrane helix</keyword>
<dbReference type="GO" id="GO:0005829">
    <property type="term" value="C:cytosol"/>
    <property type="evidence" value="ECO:0007669"/>
    <property type="project" value="TreeGrafter"/>
</dbReference>
<dbReference type="InterPro" id="IPR027417">
    <property type="entry name" value="P-loop_NTPase"/>
</dbReference>
<dbReference type="EMBL" id="CP012672">
    <property type="protein sequence ID" value="AUX29889.1"/>
    <property type="molecule type" value="Genomic_DNA"/>
</dbReference>
<dbReference type="InterPro" id="IPR045076">
    <property type="entry name" value="MutS"/>
</dbReference>
<protein>
    <submittedName>
        <fullName evidence="7">DNA mismatch repair protein MutS</fullName>
    </submittedName>
</protein>
<dbReference type="PANTHER" id="PTHR11361:SF99">
    <property type="entry name" value="DNA MISMATCH REPAIR PROTEIN"/>
    <property type="match status" value="1"/>
</dbReference>
<proteinExistence type="predicted"/>
<dbReference type="Proteomes" id="UP000295497">
    <property type="component" value="Chromosome"/>
</dbReference>
<dbReference type="GO" id="GO:0140664">
    <property type="term" value="F:ATP-dependent DNA damage sensor activity"/>
    <property type="evidence" value="ECO:0007669"/>
    <property type="project" value="InterPro"/>
</dbReference>
<dbReference type="PANTHER" id="PTHR11361">
    <property type="entry name" value="DNA MISMATCH REPAIR PROTEIN MUTS FAMILY MEMBER"/>
    <property type="match status" value="1"/>
</dbReference>
<reference evidence="7 8" key="1">
    <citation type="submission" date="2015-09" db="EMBL/GenBank/DDBJ databases">
        <title>Sorangium comparison.</title>
        <authorList>
            <person name="Zaburannyi N."/>
            <person name="Bunk B."/>
            <person name="Overmann J."/>
            <person name="Mueller R."/>
        </authorList>
    </citation>
    <scope>NUCLEOTIDE SEQUENCE [LARGE SCALE GENOMIC DNA]</scope>
    <source>
        <strain evidence="7 8">So ce836</strain>
    </source>
</reference>
<evidence type="ECO:0000256" key="5">
    <source>
        <dbReference type="SAM" id="Phobius"/>
    </source>
</evidence>
<dbReference type="InterPro" id="IPR000432">
    <property type="entry name" value="DNA_mismatch_repair_MutS_C"/>
</dbReference>
<evidence type="ECO:0000313" key="8">
    <source>
        <dbReference type="Proteomes" id="UP000295497"/>
    </source>
</evidence>